<gene>
    <name evidence="3" type="ORF">OB955_13725</name>
    <name evidence="2" type="ORF">OB960_16560</name>
</gene>
<dbReference type="AlphaFoldDB" id="A0AAP3E328"/>
<protein>
    <submittedName>
        <fullName evidence="2">Uncharacterized protein</fullName>
    </submittedName>
</protein>
<keyword evidence="1" id="KW-0812">Transmembrane</keyword>
<feature type="transmembrane region" description="Helical" evidence="1">
    <location>
        <begin position="55"/>
        <end position="76"/>
    </location>
</feature>
<keyword evidence="1" id="KW-0472">Membrane</keyword>
<evidence type="ECO:0000256" key="1">
    <source>
        <dbReference type="SAM" id="Phobius"/>
    </source>
</evidence>
<dbReference type="Proteomes" id="UP001321018">
    <property type="component" value="Unassembled WGS sequence"/>
</dbReference>
<keyword evidence="4" id="KW-1185">Reference proteome</keyword>
<dbReference type="EMBL" id="JAOPKA010000012">
    <property type="protein sequence ID" value="MCU4743000.1"/>
    <property type="molecule type" value="Genomic_DNA"/>
</dbReference>
<keyword evidence="1" id="KW-1133">Transmembrane helix</keyword>
<comment type="caution">
    <text evidence="2">The sequence shown here is derived from an EMBL/GenBank/DDBJ whole genome shotgun (WGS) entry which is preliminary data.</text>
</comment>
<reference evidence="2 4" key="1">
    <citation type="submission" date="2022-09" db="EMBL/GenBank/DDBJ databases">
        <title>Enrichment on poylsaccharides allowed isolation of novel metabolic and taxonomic groups of Haloarchaea.</title>
        <authorList>
            <person name="Sorokin D.Y."/>
            <person name="Elcheninov A.G."/>
            <person name="Khizhniak T.V."/>
            <person name="Kolganova T.V."/>
            <person name="Kublanov I.V."/>
        </authorList>
    </citation>
    <scope>NUCLEOTIDE SEQUENCE</scope>
    <source>
        <strain evidence="3 4">AArc-m2/3/4</strain>
        <strain evidence="2">AArc-xg1-1</strain>
    </source>
</reference>
<dbReference type="RefSeq" id="WP_338004816.1">
    <property type="nucleotide sequence ID" value="NZ_JAOPKA010000012.1"/>
</dbReference>
<dbReference type="EMBL" id="JAOPKB010000008">
    <property type="protein sequence ID" value="MCU4973793.1"/>
    <property type="molecule type" value="Genomic_DNA"/>
</dbReference>
<evidence type="ECO:0000313" key="3">
    <source>
        <dbReference type="EMBL" id="MCU4973793.1"/>
    </source>
</evidence>
<name>A0AAP3E328_9EURY</name>
<feature type="transmembrane region" description="Helical" evidence="1">
    <location>
        <begin position="23"/>
        <end position="43"/>
    </location>
</feature>
<evidence type="ECO:0000313" key="4">
    <source>
        <dbReference type="Proteomes" id="UP001320972"/>
    </source>
</evidence>
<organism evidence="2 5">
    <name type="scientific">Natronoglomus mannanivorans</name>
    <dbReference type="NCBI Taxonomy" id="2979990"/>
    <lineage>
        <taxon>Archaea</taxon>
        <taxon>Methanobacteriati</taxon>
        <taxon>Methanobacteriota</taxon>
        <taxon>Stenosarchaea group</taxon>
        <taxon>Halobacteria</taxon>
        <taxon>Halobacteriales</taxon>
        <taxon>Natrialbaceae</taxon>
        <taxon>Natronoglomus</taxon>
    </lineage>
</organism>
<evidence type="ECO:0000313" key="5">
    <source>
        <dbReference type="Proteomes" id="UP001321018"/>
    </source>
</evidence>
<proteinExistence type="predicted"/>
<evidence type="ECO:0000313" key="2">
    <source>
        <dbReference type="EMBL" id="MCU4743000.1"/>
    </source>
</evidence>
<dbReference type="Proteomes" id="UP001320972">
    <property type="component" value="Unassembled WGS sequence"/>
</dbReference>
<sequence>MATETVTDPNSSESTVGDLVSDYAVVFYPLVFGISLIALGWLFELVGRGTEAGVSAAAGIIICGITVVVYAIFWALGRFGH</sequence>
<accession>A0AAP3E328</accession>